<dbReference type="Proteomes" id="UP000386575">
    <property type="component" value="Unassembled WGS sequence"/>
</dbReference>
<dbReference type="InterPro" id="IPR047650">
    <property type="entry name" value="Transpos_IS110"/>
</dbReference>
<dbReference type="EMBL" id="VZUL01000003">
    <property type="protein sequence ID" value="KAB1083793.1"/>
    <property type="molecule type" value="Genomic_DNA"/>
</dbReference>
<evidence type="ECO:0000313" key="3">
    <source>
        <dbReference type="Proteomes" id="UP000386575"/>
    </source>
</evidence>
<dbReference type="AlphaFoldDB" id="A0A6A1TIH0"/>
<comment type="caution">
    <text evidence="2">The sequence shown here is derived from an EMBL/GenBank/DDBJ whole genome shotgun (WGS) entry which is preliminary data.</text>
</comment>
<proteinExistence type="predicted"/>
<protein>
    <submittedName>
        <fullName evidence="2">IS110 family transposase</fullName>
    </submittedName>
</protein>
<dbReference type="RefSeq" id="WP_151046992.1">
    <property type="nucleotide sequence ID" value="NZ_VZUL01000003.1"/>
</dbReference>
<feature type="domain" description="Transposase IS110-like N-terminal" evidence="1">
    <location>
        <begin position="9"/>
        <end position="133"/>
    </location>
</feature>
<name>A0A6A1TIH0_NEOGA</name>
<sequence>MSDTLPQTIGIDISKAVLDAYAYPAGNNQQFANTARGHKALIAWLGQWSVERVAYEATGAYHRELEQALTDLPCVKLNPARARRFAQAAGTLAKTDRIDAVMLARMASTMQPPVRPAITPEQARLAELSGHRQCVPVSRHDRA</sequence>
<dbReference type="Pfam" id="PF01548">
    <property type="entry name" value="DEDD_Tnp_IS110"/>
    <property type="match status" value="1"/>
</dbReference>
<dbReference type="GO" id="GO:0006313">
    <property type="term" value="P:DNA transposition"/>
    <property type="evidence" value="ECO:0007669"/>
    <property type="project" value="InterPro"/>
</dbReference>
<dbReference type="PANTHER" id="PTHR33055">
    <property type="entry name" value="TRANSPOSASE FOR INSERTION SEQUENCE ELEMENT IS1111A"/>
    <property type="match status" value="1"/>
</dbReference>
<accession>A0A6A1TIH0</accession>
<dbReference type="InterPro" id="IPR002525">
    <property type="entry name" value="Transp_IS110-like_N"/>
</dbReference>
<evidence type="ECO:0000259" key="1">
    <source>
        <dbReference type="Pfam" id="PF01548"/>
    </source>
</evidence>
<evidence type="ECO:0000313" key="2">
    <source>
        <dbReference type="EMBL" id="KAB1083793.1"/>
    </source>
</evidence>
<organism evidence="2 3">
    <name type="scientific">Neorhizobium galegae</name>
    <name type="common">Rhizobium galegae</name>
    <dbReference type="NCBI Taxonomy" id="399"/>
    <lineage>
        <taxon>Bacteria</taxon>
        <taxon>Pseudomonadati</taxon>
        <taxon>Pseudomonadota</taxon>
        <taxon>Alphaproteobacteria</taxon>
        <taxon>Hyphomicrobiales</taxon>
        <taxon>Rhizobiaceae</taxon>
        <taxon>Rhizobium/Agrobacterium group</taxon>
        <taxon>Neorhizobium</taxon>
    </lineage>
</organism>
<gene>
    <name evidence="2" type="ORF">F4V91_30580</name>
</gene>
<reference evidence="2 3" key="1">
    <citation type="submission" date="2019-09" db="EMBL/GenBank/DDBJ databases">
        <title>Genome sequencing of Ng87 strain.</title>
        <authorList>
            <person name="Karasev E.S."/>
            <person name="Andronov E."/>
        </authorList>
    </citation>
    <scope>NUCLEOTIDE SEQUENCE [LARGE SCALE GENOMIC DNA]</scope>
    <source>
        <strain evidence="2 3">Ng87</strain>
    </source>
</reference>
<dbReference type="GO" id="GO:0003677">
    <property type="term" value="F:DNA binding"/>
    <property type="evidence" value="ECO:0007669"/>
    <property type="project" value="InterPro"/>
</dbReference>
<dbReference type="GO" id="GO:0004803">
    <property type="term" value="F:transposase activity"/>
    <property type="evidence" value="ECO:0007669"/>
    <property type="project" value="InterPro"/>
</dbReference>